<reference evidence="1" key="1">
    <citation type="submission" date="2014-11" db="EMBL/GenBank/DDBJ databases">
        <authorList>
            <person name="Amaro Gonzalez C."/>
        </authorList>
    </citation>
    <scope>NUCLEOTIDE SEQUENCE</scope>
</reference>
<accession>A0A0E9TXL7</accession>
<evidence type="ECO:0000313" key="1">
    <source>
        <dbReference type="EMBL" id="JAH57483.1"/>
    </source>
</evidence>
<sequence length="50" mass="5539">MQATQARGTSASTEIDSHPYRATLLVDSSLLLLCITASTEERLKHYFGVR</sequence>
<dbReference type="EMBL" id="GBXM01051094">
    <property type="protein sequence ID" value="JAH57483.1"/>
    <property type="molecule type" value="Transcribed_RNA"/>
</dbReference>
<dbReference type="AlphaFoldDB" id="A0A0E9TXL7"/>
<proteinExistence type="predicted"/>
<reference evidence="1" key="2">
    <citation type="journal article" date="2015" name="Fish Shellfish Immunol.">
        <title>Early steps in the European eel (Anguilla anguilla)-Vibrio vulnificus interaction in the gills: Role of the RtxA13 toxin.</title>
        <authorList>
            <person name="Callol A."/>
            <person name="Pajuelo D."/>
            <person name="Ebbesson L."/>
            <person name="Teles M."/>
            <person name="MacKenzie S."/>
            <person name="Amaro C."/>
        </authorList>
    </citation>
    <scope>NUCLEOTIDE SEQUENCE</scope>
</reference>
<name>A0A0E9TXL7_ANGAN</name>
<organism evidence="1">
    <name type="scientific">Anguilla anguilla</name>
    <name type="common">European freshwater eel</name>
    <name type="synonym">Muraena anguilla</name>
    <dbReference type="NCBI Taxonomy" id="7936"/>
    <lineage>
        <taxon>Eukaryota</taxon>
        <taxon>Metazoa</taxon>
        <taxon>Chordata</taxon>
        <taxon>Craniata</taxon>
        <taxon>Vertebrata</taxon>
        <taxon>Euteleostomi</taxon>
        <taxon>Actinopterygii</taxon>
        <taxon>Neopterygii</taxon>
        <taxon>Teleostei</taxon>
        <taxon>Anguilliformes</taxon>
        <taxon>Anguillidae</taxon>
        <taxon>Anguilla</taxon>
    </lineage>
</organism>
<protein>
    <submittedName>
        <fullName evidence="1">Uncharacterized protein</fullName>
    </submittedName>
</protein>